<reference evidence="2" key="1">
    <citation type="journal article" date="2023" name="G3 (Bethesda)">
        <title>Genome assembly and association tests identify interacting loci associated with vigor, precocity, and sex in interspecific pistachio rootstocks.</title>
        <authorList>
            <person name="Palmer W."/>
            <person name="Jacygrad E."/>
            <person name="Sagayaradj S."/>
            <person name="Cavanaugh K."/>
            <person name="Han R."/>
            <person name="Bertier L."/>
            <person name="Beede B."/>
            <person name="Kafkas S."/>
            <person name="Golino D."/>
            <person name="Preece J."/>
            <person name="Michelmore R."/>
        </authorList>
    </citation>
    <scope>NUCLEOTIDE SEQUENCE [LARGE SCALE GENOMIC DNA]</scope>
</reference>
<name>A0ACC1AJG6_9ROSI</name>
<evidence type="ECO:0000313" key="1">
    <source>
        <dbReference type="EMBL" id="KAJ0086822.1"/>
    </source>
</evidence>
<comment type="caution">
    <text evidence="1">The sequence shown here is derived from an EMBL/GenBank/DDBJ whole genome shotgun (WGS) entry which is preliminary data.</text>
</comment>
<dbReference type="EMBL" id="CM047906">
    <property type="protein sequence ID" value="KAJ0086822.1"/>
    <property type="molecule type" value="Genomic_DNA"/>
</dbReference>
<dbReference type="Proteomes" id="UP001164250">
    <property type="component" value="Chromosome 10"/>
</dbReference>
<proteinExistence type="predicted"/>
<organism evidence="1 2">
    <name type="scientific">Pistacia atlantica</name>
    <dbReference type="NCBI Taxonomy" id="434234"/>
    <lineage>
        <taxon>Eukaryota</taxon>
        <taxon>Viridiplantae</taxon>
        <taxon>Streptophyta</taxon>
        <taxon>Embryophyta</taxon>
        <taxon>Tracheophyta</taxon>
        <taxon>Spermatophyta</taxon>
        <taxon>Magnoliopsida</taxon>
        <taxon>eudicotyledons</taxon>
        <taxon>Gunneridae</taxon>
        <taxon>Pentapetalae</taxon>
        <taxon>rosids</taxon>
        <taxon>malvids</taxon>
        <taxon>Sapindales</taxon>
        <taxon>Anacardiaceae</taxon>
        <taxon>Pistacia</taxon>
    </lineage>
</organism>
<protein>
    <submittedName>
        <fullName evidence="1">Uncharacterized protein</fullName>
    </submittedName>
</protein>
<sequence>MVKVGLWCVQDEPALCPSMKTMVMMLEGITDVSIPPCPTSSSGWSWSILLLFEAHSNLFDA</sequence>
<accession>A0ACC1AJG6</accession>
<keyword evidence="2" id="KW-1185">Reference proteome</keyword>
<evidence type="ECO:0000313" key="2">
    <source>
        <dbReference type="Proteomes" id="UP001164250"/>
    </source>
</evidence>
<gene>
    <name evidence="1" type="ORF">Patl1_08206</name>
</gene>